<name>A0ABD5RJ33_9EURY</name>
<reference evidence="3 4" key="1">
    <citation type="journal article" date="2019" name="Int. J. Syst. Evol. Microbiol.">
        <title>The Global Catalogue of Microorganisms (GCM) 10K type strain sequencing project: providing services to taxonomists for standard genome sequencing and annotation.</title>
        <authorList>
            <consortium name="The Broad Institute Genomics Platform"/>
            <consortium name="The Broad Institute Genome Sequencing Center for Infectious Disease"/>
            <person name="Wu L."/>
            <person name="Ma J."/>
        </authorList>
    </citation>
    <scope>NUCLEOTIDE SEQUENCE [LARGE SCALE GENOMIC DNA]</scope>
    <source>
        <strain evidence="3 4">CGMCC 1.12543</strain>
    </source>
</reference>
<dbReference type="PROSITE" id="PS00028">
    <property type="entry name" value="ZINC_FINGER_C2H2_1"/>
    <property type="match status" value="1"/>
</dbReference>
<evidence type="ECO:0000256" key="1">
    <source>
        <dbReference type="SAM" id="Phobius"/>
    </source>
</evidence>
<dbReference type="EMBL" id="JBHSQH010000001">
    <property type="protein sequence ID" value="MFC5970315.1"/>
    <property type="molecule type" value="Genomic_DNA"/>
</dbReference>
<keyword evidence="1" id="KW-0472">Membrane</keyword>
<keyword evidence="4" id="KW-1185">Reference proteome</keyword>
<organism evidence="3 4">
    <name type="scientific">Halomarina salina</name>
    <dbReference type="NCBI Taxonomy" id="1872699"/>
    <lineage>
        <taxon>Archaea</taxon>
        <taxon>Methanobacteriati</taxon>
        <taxon>Methanobacteriota</taxon>
        <taxon>Stenosarchaea group</taxon>
        <taxon>Halobacteria</taxon>
        <taxon>Halobacteriales</taxon>
        <taxon>Natronomonadaceae</taxon>
        <taxon>Halomarina</taxon>
    </lineage>
</organism>
<evidence type="ECO:0000313" key="4">
    <source>
        <dbReference type="Proteomes" id="UP001596099"/>
    </source>
</evidence>
<dbReference type="InterPro" id="IPR013087">
    <property type="entry name" value="Znf_C2H2_type"/>
</dbReference>
<dbReference type="RefSeq" id="WP_247419158.1">
    <property type="nucleotide sequence ID" value="NZ_JALLGW010000002.1"/>
</dbReference>
<evidence type="ECO:0000313" key="3">
    <source>
        <dbReference type="EMBL" id="MFC5970315.1"/>
    </source>
</evidence>
<keyword evidence="1" id="KW-1133">Transmembrane helix</keyword>
<accession>A0ABD5RJ33</accession>
<dbReference type="Proteomes" id="UP001596099">
    <property type="component" value="Unassembled WGS sequence"/>
</dbReference>
<feature type="domain" description="C2H2-type" evidence="2">
    <location>
        <begin position="19"/>
        <end position="42"/>
    </location>
</feature>
<dbReference type="AlphaFoldDB" id="A0ABD5RJ33"/>
<dbReference type="PROSITE" id="PS50157">
    <property type="entry name" value="ZINC_FINGER_C2H2_2"/>
    <property type="match status" value="1"/>
</dbReference>
<evidence type="ECO:0000259" key="2">
    <source>
        <dbReference type="PROSITE" id="PS50157"/>
    </source>
</evidence>
<sequence length="94" mass="10720">MSADTAEPWETVVTDTETFDCEYCGRPFAREQFLALHYGVDHPESIDDEQRAAYAAALEEEDAELRKFRLKALLALVVVYFGFLLLWAVVNLAF</sequence>
<gene>
    <name evidence="3" type="ORF">ACFPYI_03135</name>
</gene>
<feature type="transmembrane region" description="Helical" evidence="1">
    <location>
        <begin position="72"/>
        <end position="90"/>
    </location>
</feature>
<comment type="caution">
    <text evidence="3">The sequence shown here is derived from an EMBL/GenBank/DDBJ whole genome shotgun (WGS) entry which is preliminary data.</text>
</comment>
<proteinExistence type="predicted"/>
<protein>
    <submittedName>
        <fullName evidence="3">C2H2-type zinc finger protein</fullName>
    </submittedName>
</protein>
<keyword evidence="1" id="KW-0812">Transmembrane</keyword>